<gene>
    <name evidence="12" type="primary">ogt</name>
    <name evidence="12" type="ordered locus">TOL2_C01030</name>
</gene>
<comment type="similarity">
    <text evidence="2 9">Belongs to the MGMT family.</text>
</comment>
<evidence type="ECO:0000256" key="9">
    <source>
        <dbReference type="HAMAP-Rule" id="MF_00772"/>
    </source>
</evidence>
<organism evidence="12 13">
    <name type="scientific">Desulfobacula toluolica (strain DSM 7467 / Tol2)</name>
    <dbReference type="NCBI Taxonomy" id="651182"/>
    <lineage>
        <taxon>Bacteria</taxon>
        <taxon>Pseudomonadati</taxon>
        <taxon>Thermodesulfobacteriota</taxon>
        <taxon>Desulfobacteria</taxon>
        <taxon>Desulfobacterales</taxon>
        <taxon>Desulfobacteraceae</taxon>
        <taxon>Desulfobacula</taxon>
    </lineage>
</organism>
<dbReference type="Pfam" id="PF02870">
    <property type="entry name" value="Methyltransf_1N"/>
    <property type="match status" value="1"/>
</dbReference>
<keyword evidence="6 9" id="KW-0227">DNA damage</keyword>
<feature type="domain" description="Methylated-DNA-[protein]-cysteine S-methyltransferase DNA binding" evidence="10">
    <location>
        <begin position="103"/>
        <end position="182"/>
    </location>
</feature>
<name>K0NF41_DESTT</name>
<evidence type="ECO:0000313" key="12">
    <source>
        <dbReference type="EMBL" id="CCK78273.1"/>
    </source>
</evidence>
<evidence type="ECO:0000259" key="10">
    <source>
        <dbReference type="Pfam" id="PF01035"/>
    </source>
</evidence>
<sequence>MNIYCKRSIVKLIVFLYLRMTEQGHRVENMNYCYFESPVGKLLLTGNKLLENLYFPLGKTRVEPGKDWTYNPEKFMDIILQLEAYFKGELTRFDLELSITGTDFQKKVWQELVKIPYGETIFYGELAKRVANPKASRAVGMANGKNPIPIIIPCHRVIGKDGSLTGFGGGLNVKKRLLYLEKKYKKQ</sequence>
<evidence type="ECO:0000256" key="1">
    <source>
        <dbReference type="ARBA" id="ARBA00001286"/>
    </source>
</evidence>
<dbReference type="EMBL" id="FO203503">
    <property type="protein sequence ID" value="CCK78273.1"/>
    <property type="molecule type" value="Genomic_DNA"/>
</dbReference>
<dbReference type="InterPro" id="IPR023546">
    <property type="entry name" value="MGMT"/>
</dbReference>
<feature type="domain" description="Methylguanine DNA methyltransferase ribonuclease-like" evidence="11">
    <location>
        <begin position="31"/>
        <end position="99"/>
    </location>
</feature>
<keyword evidence="5 9" id="KW-0808">Transferase</keyword>
<dbReference type="PANTHER" id="PTHR10815">
    <property type="entry name" value="METHYLATED-DNA--PROTEIN-CYSTEINE METHYLTRANSFERASE"/>
    <property type="match status" value="1"/>
</dbReference>
<evidence type="ECO:0000259" key="11">
    <source>
        <dbReference type="Pfam" id="PF02870"/>
    </source>
</evidence>
<evidence type="ECO:0000256" key="2">
    <source>
        <dbReference type="ARBA" id="ARBA00008711"/>
    </source>
</evidence>
<keyword evidence="3 9" id="KW-0963">Cytoplasm</keyword>
<dbReference type="InterPro" id="IPR001497">
    <property type="entry name" value="MethylDNA_cys_MeTrfase_AS"/>
</dbReference>
<dbReference type="PANTHER" id="PTHR10815:SF5">
    <property type="entry name" value="METHYLATED-DNA--PROTEIN-CYSTEINE METHYLTRANSFERASE"/>
    <property type="match status" value="1"/>
</dbReference>
<dbReference type="InterPro" id="IPR036388">
    <property type="entry name" value="WH-like_DNA-bd_sf"/>
</dbReference>
<dbReference type="PROSITE" id="PS00374">
    <property type="entry name" value="MGMT"/>
    <property type="match status" value="1"/>
</dbReference>
<dbReference type="Gene3D" id="3.30.160.70">
    <property type="entry name" value="Methylated DNA-protein cysteine methyltransferase domain"/>
    <property type="match status" value="1"/>
</dbReference>
<dbReference type="PATRIC" id="fig|651182.5.peg.122"/>
<comment type="miscellaneous">
    <text evidence="9">This enzyme catalyzes only one turnover and therefore is not strictly catalytic. According to one definition, an enzyme is a biocatalyst that acts repeatedly and over many reaction cycles.</text>
</comment>
<reference evidence="12 13" key="1">
    <citation type="journal article" date="2013" name="Environ. Microbiol.">
        <title>Complete genome, catabolic sub-proteomes and key-metabolites of Desulfobacula toluolica Tol2, a marine, aromatic compound-degrading, sulfate-reducing bacterium.</title>
        <authorList>
            <person name="Wohlbrand L."/>
            <person name="Jacob J.H."/>
            <person name="Kube M."/>
            <person name="Mussmann M."/>
            <person name="Jarling R."/>
            <person name="Beck A."/>
            <person name="Amann R."/>
            <person name="Wilkes H."/>
            <person name="Reinhardt R."/>
            <person name="Rabus R."/>
        </authorList>
    </citation>
    <scope>NUCLEOTIDE SEQUENCE [LARGE SCALE GENOMIC DNA]</scope>
    <source>
        <strain evidence="13">DSM 7467 / Tol2</strain>
    </source>
</reference>
<evidence type="ECO:0000256" key="7">
    <source>
        <dbReference type="ARBA" id="ARBA00023204"/>
    </source>
</evidence>
<dbReference type="GO" id="GO:0005737">
    <property type="term" value="C:cytoplasm"/>
    <property type="evidence" value="ECO:0007669"/>
    <property type="project" value="UniProtKB-SubCell"/>
</dbReference>
<keyword evidence="4 9" id="KW-0489">Methyltransferase</keyword>
<dbReference type="InterPro" id="IPR008332">
    <property type="entry name" value="MethylG_MeTrfase_N"/>
</dbReference>
<dbReference type="GO" id="GO:0032259">
    <property type="term" value="P:methylation"/>
    <property type="evidence" value="ECO:0007669"/>
    <property type="project" value="UniProtKB-KW"/>
</dbReference>
<dbReference type="InterPro" id="IPR036631">
    <property type="entry name" value="MGMT_N_sf"/>
</dbReference>
<comment type="catalytic activity">
    <reaction evidence="1 9">
        <text>a 4-O-methyl-thymidine in DNA + L-cysteinyl-[protein] = a thymidine in DNA + S-methyl-L-cysteinyl-[protein]</text>
        <dbReference type="Rhea" id="RHEA:53428"/>
        <dbReference type="Rhea" id="RHEA-COMP:10131"/>
        <dbReference type="Rhea" id="RHEA-COMP:10132"/>
        <dbReference type="Rhea" id="RHEA-COMP:13555"/>
        <dbReference type="Rhea" id="RHEA-COMP:13556"/>
        <dbReference type="ChEBI" id="CHEBI:29950"/>
        <dbReference type="ChEBI" id="CHEBI:82612"/>
        <dbReference type="ChEBI" id="CHEBI:137386"/>
        <dbReference type="ChEBI" id="CHEBI:137387"/>
        <dbReference type="EC" id="2.1.1.63"/>
    </reaction>
</comment>
<dbReference type="InterPro" id="IPR036217">
    <property type="entry name" value="MethylDNA_cys_MeTrfase_DNAb"/>
</dbReference>
<dbReference type="NCBIfam" id="TIGR00589">
    <property type="entry name" value="ogt"/>
    <property type="match status" value="1"/>
</dbReference>
<evidence type="ECO:0000256" key="6">
    <source>
        <dbReference type="ARBA" id="ARBA00022763"/>
    </source>
</evidence>
<dbReference type="SUPFAM" id="SSF46767">
    <property type="entry name" value="Methylated DNA-protein cysteine methyltransferase, C-terminal domain"/>
    <property type="match status" value="1"/>
</dbReference>
<evidence type="ECO:0000256" key="8">
    <source>
        <dbReference type="ARBA" id="ARBA00049348"/>
    </source>
</evidence>
<dbReference type="Proteomes" id="UP000007347">
    <property type="component" value="Chromosome"/>
</dbReference>
<comment type="function">
    <text evidence="9">Involved in the cellular defense against the biological effects of O6-methylguanine (O6-MeG) and O4-methylthymine (O4-MeT) in DNA. Repairs the methylated nucleobase in DNA by stoichiometrically transferring the methyl group to a cysteine residue in the enzyme. This is a suicide reaction: the enzyme is irreversibly inactivated.</text>
</comment>
<dbReference type="GO" id="GO:0006307">
    <property type="term" value="P:DNA alkylation repair"/>
    <property type="evidence" value="ECO:0007669"/>
    <property type="project" value="UniProtKB-UniRule"/>
</dbReference>
<dbReference type="EC" id="2.1.1.63" evidence="9"/>
<dbReference type="AlphaFoldDB" id="K0NF41"/>
<evidence type="ECO:0000313" key="13">
    <source>
        <dbReference type="Proteomes" id="UP000007347"/>
    </source>
</evidence>
<evidence type="ECO:0000256" key="4">
    <source>
        <dbReference type="ARBA" id="ARBA00022603"/>
    </source>
</evidence>
<dbReference type="SUPFAM" id="SSF53155">
    <property type="entry name" value="Methylated DNA-protein cysteine methyltransferase domain"/>
    <property type="match status" value="1"/>
</dbReference>
<dbReference type="HAMAP" id="MF_00772">
    <property type="entry name" value="OGT"/>
    <property type="match status" value="1"/>
</dbReference>
<proteinExistence type="inferred from homology"/>
<dbReference type="InterPro" id="IPR014048">
    <property type="entry name" value="MethylDNA_cys_MeTrfase_DNA-bd"/>
</dbReference>
<keyword evidence="13" id="KW-1185">Reference proteome</keyword>
<dbReference type="STRING" id="651182.TOL2_C01030"/>
<dbReference type="HOGENOM" id="CLU_000445_52_2_7"/>
<comment type="subcellular location">
    <subcellularLocation>
        <location evidence="9">Cytoplasm</location>
    </subcellularLocation>
</comment>
<evidence type="ECO:0000256" key="3">
    <source>
        <dbReference type="ARBA" id="ARBA00022490"/>
    </source>
</evidence>
<comment type="catalytic activity">
    <reaction evidence="8 9">
        <text>a 6-O-methyl-2'-deoxyguanosine in DNA + L-cysteinyl-[protein] = S-methyl-L-cysteinyl-[protein] + a 2'-deoxyguanosine in DNA</text>
        <dbReference type="Rhea" id="RHEA:24000"/>
        <dbReference type="Rhea" id="RHEA-COMP:10131"/>
        <dbReference type="Rhea" id="RHEA-COMP:10132"/>
        <dbReference type="Rhea" id="RHEA-COMP:11367"/>
        <dbReference type="Rhea" id="RHEA-COMP:11368"/>
        <dbReference type="ChEBI" id="CHEBI:29950"/>
        <dbReference type="ChEBI" id="CHEBI:82612"/>
        <dbReference type="ChEBI" id="CHEBI:85445"/>
        <dbReference type="ChEBI" id="CHEBI:85448"/>
        <dbReference type="EC" id="2.1.1.63"/>
    </reaction>
</comment>
<dbReference type="CDD" id="cd06445">
    <property type="entry name" value="ATase"/>
    <property type="match status" value="1"/>
</dbReference>
<feature type="active site" description="Nucleophile; methyl group acceptor" evidence="9">
    <location>
        <position position="154"/>
    </location>
</feature>
<protein>
    <recommendedName>
        <fullName evidence="9">Methylated-DNA--protein-cysteine methyltransferase</fullName>
        <ecNumber evidence="9">2.1.1.63</ecNumber>
    </recommendedName>
    <alternativeName>
        <fullName evidence="9">6-O-methylguanine-DNA methyltransferase</fullName>
        <shortName evidence="9">MGMT</shortName>
    </alternativeName>
    <alternativeName>
        <fullName evidence="9">O-6-methylguanine-DNA-alkyltransferase</fullName>
    </alternativeName>
</protein>
<dbReference type="GO" id="GO:0003908">
    <property type="term" value="F:methylated-DNA-[protein]-cysteine S-methyltransferase activity"/>
    <property type="evidence" value="ECO:0007669"/>
    <property type="project" value="UniProtKB-UniRule"/>
</dbReference>
<accession>K0NF41</accession>
<keyword evidence="7 9" id="KW-0234">DNA repair</keyword>
<dbReference type="FunFam" id="1.10.10.10:FF:000214">
    <property type="entry name" value="Methylated-DNA--protein-cysteine methyltransferase"/>
    <property type="match status" value="1"/>
</dbReference>
<dbReference type="Gene3D" id="1.10.10.10">
    <property type="entry name" value="Winged helix-like DNA-binding domain superfamily/Winged helix DNA-binding domain"/>
    <property type="match status" value="1"/>
</dbReference>
<dbReference type="Pfam" id="PF01035">
    <property type="entry name" value="DNA_binding_1"/>
    <property type="match status" value="1"/>
</dbReference>
<evidence type="ECO:0000256" key="5">
    <source>
        <dbReference type="ARBA" id="ARBA00022679"/>
    </source>
</evidence>
<dbReference type="KEGG" id="dto:TOL2_C01030"/>